<sequence>LAKIFPFKGWRYNSDIINEYSDVIVPPYDVITPEEQNIYYDRSSYNYIRINLNPSPGNDRYENASSTLDQWKKNRVLIEEDHNAIYIIAQTFEQDGRTVERIGCICSIQLTELGNVVLPHEKTIEKHLNDRLRLMEATRANTGQIFMCYRDEEMILENIYETIVDKPVIDVRLDEVQYRVWPVTQPDKIDRFLSGML</sequence>
<dbReference type="Pfam" id="PF06245">
    <property type="entry name" value="DUF1015"/>
    <property type="match status" value="1"/>
</dbReference>
<feature type="non-terminal residue" evidence="1">
    <location>
        <position position="1"/>
    </location>
</feature>
<evidence type="ECO:0008006" key="2">
    <source>
        <dbReference type="Google" id="ProtNLM"/>
    </source>
</evidence>
<dbReference type="AlphaFoldDB" id="A0A382R562"/>
<dbReference type="InterPro" id="IPR008323">
    <property type="entry name" value="UCP033563"/>
</dbReference>
<dbReference type="EMBL" id="UINC01118868">
    <property type="protein sequence ID" value="SVC92285.1"/>
    <property type="molecule type" value="Genomic_DNA"/>
</dbReference>
<proteinExistence type="predicted"/>
<protein>
    <recommendedName>
        <fullName evidence="2">DUF1015 domain-containing protein</fullName>
    </recommendedName>
</protein>
<evidence type="ECO:0000313" key="1">
    <source>
        <dbReference type="EMBL" id="SVC92285.1"/>
    </source>
</evidence>
<organism evidence="1">
    <name type="scientific">marine metagenome</name>
    <dbReference type="NCBI Taxonomy" id="408172"/>
    <lineage>
        <taxon>unclassified sequences</taxon>
        <taxon>metagenomes</taxon>
        <taxon>ecological metagenomes</taxon>
    </lineage>
</organism>
<dbReference type="PANTHER" id="PTHR36454:SF1">
    <property type="entry name" value="DUF1015 DOMAIN-CONTAINING PROTEIN"/>
    <property type="match status" value="1"/>
</dbReference>
<accession>A0A382R562</accession>
<feature type="non-terminal residue" evidence="1">
    <location>
        <position position="197"/>
    </location>
</feature>
<dbReference type="PANTHER" id="PTHR36454">
    <property type="entry name" value="LMO2823 PROTEIN"/>
    <property type="match status" value="1"/>
</dbReference>
<reference evidence="1" key="1">
    <citation type="submission" date="2018-05" db="EMBL/GenBank/DDBJ databases">
        <authorList>
            <person name="Lanie J.A."/>
            <person name="Ng W.-L."/>
            <person name="Kazmierczak K.M."/>
            <person name="Andrzejewski T.M."/>
            <person name="Davidsen T.M."/>
            <person name="Wayne K.J."/>
            <person name="Tettelin H."/>
            <person name="Glass J.I."/>
            <person name="Rusch D."/>
            <person name="Podicherti R."/>
            <person name="Tsui H.-C.T."/>
            <person name="Winkler M.E."/>
        </authorList>
    </citation>
    <scope>NUCLEOTIDE SEQUENCE</scope>
</reference>
<gene>
    <name evidence="1" type="ORF">METZ01_LOCUS345139</name>
</gene>
<name>A0A382R562_9ZZZZ</name>